<dbReference type="PANTHER" id="PTHR38406">
    <property type="entry name" value="TRANSCRIPTIONAL REPRESSOR OPI1"/>
    <property type="match status" value="1"/>
</dbReference>
<dbReference type="Pfam" id="PF08618">
    <property type="entry name" value="Opi1"/>
    <property type="match status" value="1"/>
</dbReference>
<dbReference type="InterPro" id="IPR013927">
    <property type="entry name" value="TF_Opi1_Ccg-8"/>
</dbReference>
<proteinExistence type="predicted"/>
<name>A0ABR4D697_9PEZI</name>
<feature type="compositionally biased region" description="Pro residues" evidence="1">
    <location>
        <begin position="600"/>
        <end position="612"/>
    </location>
</feature>
<feature type="compositionally biased region" description="Basic and acidic residues" evidence="1">
    <location>
        <begin position="322"/>
        <end position="337"/>
    </location>
</feature>
<feature type="region of interest" description="Disordered" evidence="1">
    <location>
        <begin position="189"/>
        <end position="239"/>
    </location>
</feature>
<dbReference type="GeneID" id="98126472"/>
<dbReference type="PANTHER" id="PTHR38406:SF1">
    <property type="entry name" value="TRANSCRIPTIONAL REPRESSOR OPI1"/>
    <property type="match status" value="1"/>
</dbReference>
<feature type="region of interest" description="Disordered" evidence="1">
    <location>
        <begin position="592"/>
        <end position="623"/>
    </location>
</feature>
<dbReference type="EMBL" id="JAZGUE010000005">
    <property type="protein sequence ID" value="KAL2265897.1"/>
    <property type="molecule type" value="Genomic_DNA"/>
</dbReference>
<feature type="compositionally biased region" description="Low complexity" evidence="1">
    <location>
        <begin position="195"/>
        <end position="207"/>
    </location>
</feature>
<accession>A0ABR4D697</accession>
<comment type="caution">
    <text evidence="2">The sequence shown here is derived from an EMBL/GenBank/DDBJ whole genome shotgun (WGS) entry which is preliminary data.</text>
</comment>
<feature type="compositionally biased region" description="Low complexity" evidence="1">
    <location>
        <begin position="64"/>
        <end position="73"/>
    </location>
</feature>
<evidence type="ECO:0000313" key="3">
    <source>
        <dbReference type="Proteomes" id="UP001600064"/>
    </source>
</evidence>
<feature type="compositionally biased region" description="Basic and acidic residues" evidence="1">
    <location>
        <begin position="614"/>
        <end position="623"/>
    </location>
</feature>
<feature type="region of interest" description="Disordered" evidence="1">
    <location>
        <begin position="313"/>
        <end position="357"/>
    </location>
</feature>
<feature type="compositionally biased region" description="Pro residues" evidence="1">
    <location>
        <begin position="116"/>
        <end position="135"/>
    </location>
</feature>
<evidence type="ECO:0000256" key="1">
    <source>
        <dbReference type="SAM" id="MobiDB-lite"/>
    </source>
</evidence>
<organism evidence="2 3">
    <name type="scientific">Remersonia thermophila</name>
    <dbReference type="NCBI Taxonomy" id="72144"/>
    <lineage>
        <taxon>Eukaryota</taxon>
        <taxon>Fungi</taxon>
        <taxon>Dikarya</taxon>
        <taxon>Ascomycota</taxon>
        <taxon>Pezizomycotina</taxon>
        <taxon>Sordariomycetes</taxon>
        <taxon>Sordariomycetidae</taxon>
        <taxon>Sordariales</taxon>
        <taxon>Sordariales incertae sedis</taxon>
        <taxon>Remersonia</taxon>
    </lineage>
</organism>
<gene>
    <name evidence="2" type="ORF">VTJ83DRAFT_5249</name>
</gene>
<dbReference type="RefSeq" id="XP_070864624.1">
    <property type="nucleotide sequence ID" value="XM_071011828.1"/>
</dbReference>
<evidence type="ECO:0008006" key="4">
    <source>
        <dbReference type="Google" id="ProtNLM"/>
    </source>
</evidence>
<dbReference type="Proteomes" id="UP001600064">
    <property type="component" value="Unassembled WGS sequence"/>
</dbReference>
<reference evidence="2 3" key="1">
    <citation type="journal article" date="2024" name="Commun. Biol.">
        <title>Comparative genomic analysis of thermophilic fungi reveals convergent evolutionary adaptations and gene losses.</title>
        <authorList>
            <person name="Steindorff A.S."/>
            <person name="Aguilar-Pontes M.V."/>
            <person name="Robinson A.J."/>
            <person name="Andreopoulos B."/>
            <person name="LaButti K."/>
            <person name="Kuo A."/>
            <person name="Mondo S."/>
            <person name="Riley R."/>
            <person name="Otillar R."/>
            <person name="Haridas S."/>
            <person name="Lipzen A."/>
            <person name="Grimwood J."/>
            <person name="Schmutz J."/>
            <person name="Clum A."/>
            <person name="Reid I.D."/>
            <person name="Moisan M.C."/>
            <person name="Butler G."/>
            <person name="Nguyen T.T.M."/>
            <person name="Dewar K."/>
            <person name="Conant G."/>
            <person name="Drula E."/>
            <person name="Henrissat B."/>
            <person name="Hansel C."/>
            <person name="Singer S."/>
            <person name="Hutchinson M.I."/>
            <person name="de Vries R.P."/>
            <person name="Natvig D.O."/>
            <person name="Powell A.J."/>
            <person name="Tsang A."/>
            <person name="Grigoriev I.V."/>
        </authorList>
    </citation>
    <scope>NUCLEOTIDE SEQUENCE [LARGE SCALE GENOMIC DNA]</scope>
    <source>
        <strain evidence="2 3">ATCC 22073</strain>
    </source>
</reference>
<sequence>MDRHHMAPSPSEDLGAPRPPAQPLGSPVAFPAISSTETPTHSNHRGSEQSPLSGDFSAQLDNSLPLQLPPLKLSFPDDTATELPPIQARNVRSSGSSAPTLPPISSVTGAQAHAPLPKPPEASPPPPPLASPPTHWPSLNPFTTYYRPSYLDPVESSPSATSEQSSGARARSVTLDDPDVRIAAEALGQMKTDFSSSRSQSTSHASSTGVRKPSRDAKKGGFLSQSHKSNGSHRPEPEPLLSLITTAHPLLASAVEGAASVYIGGKNYSPHIKTGAEYVESYLRPVGKAVGTVSRKTGVEGGVRWIFGMRSRKQQASSDIETGERGNSKRRKSDVPSKGETTTDAPQETLPDYDDRRMSISTVDTLPAYDEQRSPAYSELPDYKTVVGQSSAGAAQPWGQKFVVTTSGLGVAMKQESLRSLRYCLKVVRDTNGYISEVLVKLKSVLDEYDSTVQKDGEDHAMEGGEQQTSQSADNRNKLLKRMSELREDLFSVIHRTVQTISKYAGGALPENARNLVHRQLMSLPSLYQFHYVREKEGRRESSSSPESLSRDSAHLALLFAKEALHMMTQVGEVLNRTLVSAEEWCETLYKKKAEQSQSPPAPSDPVTPIPPEAVDRDVTMSG</sequence>
<feature type="region of interest" description="Disordered" evidence="1">
    <location>
        <begin position="1"/>
        <end position="177"/>
    </location>
</feature>
<evidence type="ECO:0000313" key="2">
    <source>
        <dbReference type="EMBL" id="KAL2265897.1"/>
    </source>
</evidence>
<keyword evidence="3" id="KW-1185">Reference proteome</keyword>
<feature type="compositionally biased region" description="Low complexity" evidence="1">
    <location>
        <begin position="156"/>
        <end position="166"/>
    </location>
</feature>
<feature type="compositionally biased region" description="Polar residues" evidence="1">
    <location>
        <begin position="90"/>
        <end position="109"/>
    </location>
</feature>
<protein>
    <recommendedName>
        <fullName evidence="4">Clock-controlled protein 8</fullName>
    </recommendedName>
</protein>